<dbReference type="SFLD" id="SFLDS00005">
    <property type="entry name" value="Isoprenoid_Synthase_Type_I"/>
    <property type="match status" value="1"/>
</dbReference>
<dbReference type="GO" id="GO:0004311">
    <property type="term" value="F:geranylgeranyl diphosphate synthase activity"/>
    <property type="evidence" value="ECO:0007669"/>
    <property type="project" value="InterPro"/>
</dbReference>
<dbReference type="EC" id="2.5.1.21" evidence="1"/>
<dbReference type="CDD" id="cd00683">
    <property type="entry name" value="Trans_IPPS_HH"/>
    <property type="match status" value="1"/>
</dbReference>
<dbReference type="Gene3D" id="1.10.600.10">
    <property type="entry name" value="Farnesyl Diphosphate Synthase"/>
    <property type="match status" value="1"/>
</dbReference>
<dbReference type="SFLD" id="SFLDG01018">
    <property type="entry name" value="Squalene/Phytoene_Synthase_Lik"/>
    <property type="match status" value="1"/>
</dbReference>
<dbReference type="InterPro" id="IPR008949">
    <property type="entry name" value="Isoprenoid_synthase_dom_sf"/>
</dbReference>
<accession>A0A9D7FN71</accession>
<dbReference type="AlphaFoldDB" id="A0A9D7FN71"/>
<comment type="caution">
    <text evidence="1">The sequence shown here is derived from an EMBL/GenBank/DDBJ whole genome shotgun (WGS) entry which is preliminary data.</text>
</comment>
<evidence type="ECO:0000313" key="2">
    <source>
        <dbReference type="Proteomes" id="UP000886602"/>
    </source>
</evidence>
<dbReference type="GO" id="GO:0051996">
    <property type="term" value="F:squalene synthase [NAD(P)H] activity"/>
    <property type="evidence" value="ECO:0007669"/>
    <property type="project" value="UniProtKB-EC"/>
</dbReference>
<dbReference type="InterPro" id="IPR002060">
    <property type="entry name" value="Squ/phyt_synthse"/>
</dbReference>
<dbReference type="GO" id="GO:0016114">
    <property type="term" value="P:terpenoid biosynthetic process"/>
    <property type="evidence" value="ECO:0007669"/>
    <property type="project" value="UniProtKB-ARBA"/>
</dbReference>
<dbReference type="NCBIfam" id="TIGR03464">
    <property type="entry name" value="HpnC"/>
    <property type="match status" value="1"/>
</dbReference>
<sequence length="269" mass="30806">MSVDHYENFPVASVLLPKRLRRPIEAIYRFARGADDIADEGEAGDAQRLQALAVYGAELERIERGQRPADPAFNELAEVIGEWHLPLQLFRDLLAAFAQDVVKKRYADEAELLDYCRRSANPVGRLLVHLADRASDENLHRSDCICTALQLINFWQDIAIDWEKNRVYLPQSDLARFGIDEAQIAEQRWSAGWAALLDFQTERARRLLLEGAPLVHQLPGRMGWEIRLTVQGGLRILEKIRRVRGDVFRHRPLLGTSDWLLMSGRALFM</sequence>
<name>A0A9D7FN71_9RHOO</name>
<protein>
    <submittedName>
        <fullName evidence="1">Squalene synthase HpnC</fullName>
        <ecNumber evidence="1">2.5.1.21</ecNumber>
    </submittedName>
</protein>
<organism evidence="1 2">
    <name type="scientific">Candidatus Propionivibrio dominans</name>
    <dbReference type="NCBI Taxonomy" id="2954373"/>
    <lineage>
        <taxon>Bacteria</taxon>
        <taxon>Pseudomonadati</taxon>
        <taxon>Pseudomonadota</taxon>
        <taxon>Betaproteobacteria</taxon>
        <taxon>Rhodocyclales</taxon>
        <taxon>Rhodocyclaceae</taxon>
        <taxon>Propionivibrio</taxon>
    </lineage>
</organism>
<dbReference type="SUPFAM" id="SSF48576">
    <property type="entry name" value="Terpenoid synthases"/>
    <property type="match status" value="1"/>
</dbReference>
<keyword evidence="1" id="KW-0808">Transferase</keyword>
<dbReference type="InterPro" id="IPR017827">
    <property type="entry name" value="HSQ_synthase_HpnC"/>
</dbReference>
<proteinExistence type="predicted"/>
<dbReference type="Proteomes" id="UP000886602">
    <property type="component" value="Unassembled WGS sequence"/>
</dbReference>
<dbReference type="InterPro" id="IPR033904">
    <property type="entry name" value="Trans_IPPS_HH"/>
</dbReference>
<evidence type="ECO:0000313" key="1">
    <source>
        <dbReference type="EMBL" id="MBK7424886.1"/>
    </source>
</evidence>
<reference evidence="1" key="1">
    <citation type="submission" date="2020-10" db="EMBL/GenBank/DDBJ databases">
        <title>Connecting structure to function with the recovery of over 1000 high-quality activated sludge metagenome-assembled genomes encoding full-length rRNA genes using long-read sequencing.</title>
        <authorList>
            <person name="Singleton C.M."/>
            <person name="Petriglieri F."/>
            <person name="Kristensen J.M."/>
            <person name="Kirkegaard R.H."/>
            <person name="Michaelsen T.Y."/>
            <person name="Andersen M.H."/>
            <person name="Karst S.M."/>
            <person name="Dueholm M.S."/>
            <person name="Nielsen P.H."/>
            <person name="Albertsen M."/>
        </authorList>
    </citation>
    <scope>NUCLEOTIDE SEQUENCE</scope>
    <source>
        <strain evidence="1">EsbW_18-Q3-R4-48_MAXAC.044</strain>
    </source>
</reference>
<gene>
    <name evidence="1" type="primary">hpnC</name>
    <name evidence="1" type="ORF">IPJ48_18415</name>
</gene>
<dbReference type="Pfam" id="PF00494">
    <property type="entry name" value="SQS_PSY"/>
    <property type="match status" value="1"/>
</dbReference>
<dbReference type="SFLD" id="SFLDG01212">
    <property type="entry name" value="Phytoene_synthase_like"/>
    <property type="match status" value="1"/>
</dbReference>
<dbReference type="PANTHER" id="PTHR31480">
    <property type="entry name" value="BIFUNCTIONAL LYCOPENE CYCLASE/PHYTOENE SYNTHASE"/>
    <property type="match status" value="1"/>
</dbReference>
<dbReference type="InterPro" id="IPR044843">
    <property type="entry name" value="Trans_IPPS_bact-type"/>
</dbReference>
<dbReference type="EMBL" id="JADJNC010000060">
    <property type="protein sequence ID" value="MBK7424886.1"/>
    <property type="molecule type" value="Genomic_DNA"/>
</dbReference>